<keyword evidence="2" id="KW-1185">Reference proteome</keyword>
<accession>A0ACB9AJW4</accession>
<gene>
    <name evidence="1" type="ORF">L2E82_39931</name>
</gene>
<evidence type="ECO:0000313" key="2">
    <source>
        <dbReference type="Proteomes" id="UP001055811"/>
    </source>
</evidence>
<reference evidence="1 2" key="2">
    <citation type="journal article" date="2022" name="Mol. Ecol. Resour.">
        <title>The genomes of chicory, endive, great burdock and yacon provide insights into Asteraceae paleo-polyploidization history and plant inulin production.</title>
        <authorList>
            <person name="Fan W."/>
            <person name="Wang S."/>
            <person name="Wang H."/>
            <person name="Wang A."/>
            <person name="Jiang F."/>
            <person name="Liu H."/>
            <person name="Zhao H."/>
            <person name="Xu D."/>
            <person name="Zhang Y."/>
        </authorList>
    </citation>
    <scope>NUCLEOTIDE SEQUENCE [LARGE SCALE GENOMIC DNA]</scope>
    <source>
        <strain evidence="2">cv. Punajuju</strain>
        <tissue evidence="1">Leaves</tissue>
    </source>
</reference>
<dbReference type="EMBL" id="CM042015">
    <property type="protein sequence ID" value="KAI3710157.1"/>
    <property type="molecule type" value="Genomic_DNA"/>
</dbReference>
<evidence type="ECO:0000313" key="1">
    <source>
        <dbReference type="EMBL" id="KAI3710157.1"/>
    </source>
</evidence>
<organism evidence="1 2">
    <name type="scientific">Cichorium intybus</name>
    <name type="common">Chicory</name>
    <dbReference type="NCBI Taxonomy" id="13427"/>
    <lineage>
        <taxon>Eukaryota</taxon>
        <taxon>Viridiplantae</taxon>
        <taxon>Streptophyta</taxon>
        <taxon>Embryophyta</taxon>
        <taxon>Tracheophyta</taxon>
        <taxon>Spermatophyta</taxon>
        <taxon>Magnoliopsida</taxon>
        <taxon>eudicotyledons</taxon>
        <taxon>Gunneridae</taxon>
        <taxon>Pentapetalae</taxon>
        <taxon>asterids</taxon>
        <taxon>campanulids</taxon>
        <taxon>Asterales</taxon>
        <taxon>Asteraceae</taxon>
        <taxon>Cichorioideae</taxon>
        <taxon>Cichorieae</taxon>
        <taxon>Cichoriinae</taxon>
        <taxon>Cichorium</taxon>
    </lineage>
</organism>
<reference evidence="2" key="1">
    <citation type="journal article" date="2022" name="Mol. Ecol. Resour.">
        <title>The genomes of chicory, endive, great burdock and yacon provide insights into Asteraceae palaeo-polyploidization history and plant inulin production.</title>
        <authorList>
            <person name="Fan W."/>
            <person name="Wang S."/>
            <person name="Wang H."/>
            <person name="Wang A."/>
            <person name="Jiang F."/>
            <person name="Liu H."/>
            <person name="Zhao H."/>
            <person name="Xu D."/>
            <person name="Zhang Y."/>
        </authorList>
    </citation>
    <scope>NUCLEOTIDE SEQUENCE [LARGE SCALE GENOMIC DNA]</scope>
    <source>
        <strain evidence="2">cv. Punajuju</strain>
    </source>
</reference>
<proteinExistence type="predicted"/>
<comment type="caution">
    <text evidence="1">The sequence shown here is derived from an EMBL/GenBank/DDBJ whole genome shotgun (WGS) entry which is preliminary data.</text>
</comment>
<dbReference type="Proteomes" id="UP001055811">
    <property type="component" value="Linkage Group LG07"/>
</dbReference>
<name>A0ACB9AJW4_CICIN</name>
<protein>
    <submittedName>
        <fullName evidence="1">Uncharacterized protein</fullName>
    </submittedName>
</protein>
<sequence>MGRATFSLLQIDHSDKAGKAGILENWKNHSHALSFCRERRLDEDESFNGSSSSNEANQAIYSVFRLSDYCNVLDGVKSDCGCTISSFEFLKIGGENQKYNCEKIVLQKEATSTVLISSLLRLQPSSPSLQTVHFLCKRQDKPKDSKLYKKKTIFKELFNIHLLTTMGTPKSPLTLLFLFLSVLSLSVSVSVSSTLPNEFSILGDQENGVLSSEKVTELFRKWKEMHGKIYEHEEEEARRLGNFQKSLKYILEKNSKRKSETEHMVGLNKFADLSNEEFKQMYFSKVRGPRSNKLKMKGAKRNTTLSSKSCDAPASLDWRDKGVVTPIKDQGQCGSCWAFSVTGSIEGAHAIATGDLISLSEQELVDCDTNDYGCDGGNMDTAYRWIIKNGGIDSEADYPYTSSNGRDGKCDKTKSKKAVVTIASYVDVESKNEDALLCAVAKTPVTIGIDGSAYDFQLYTGGIYNGDCSNSPNSIDHAVLVVGYGSQDGEDYWIVKNQWGTYWGMDGYMLMKRNTNIKNGVCGMYLEPLYPISGVLPPPGPPPPPAPPSPPPPPPSPPSPVPSKCGDFSYCAADQTCCCIFEIYNICLMYGCCGYTNAVCCKGYSACCPSDYPICDVKDGYCFKNSGDTVGVKAKKRRIAKHKMPWEKIEETLVEEYQPLVWKRNPFAVAA</sequence>